<sequence length="265" mass="29816">MSITDPRDEGDFVFMGISTEKKGFLASDPRSRLKLEEKNFHYTHVQWGQSQVWFDSSEFREQGLGLFVGDAWVDNDIVTWNPVNRSGDSVLVTGLQRVDDSQNLSSVSTSRSWVGQDQSDGLLWVDNEDRSDGELDTLVVDISCILVVDHVVLQSDLSFRVGNDWESKLGAGHLINVLDPGLVRVGTVSRQTNELHTPLGELWLQFGKSTKLGGADWGEVVWVREQNSPRVANVLVERNWAVRGVGREVWSNRSESECSVVWLWN</sequence>
<dbReference type="EMBL" id="JAEUBD010001468">
    <property type="protein sequence ID" value="KAH3660715.1"/>
    <property type="molecule type" value="Genomic_DNA"/>
</dbReference>
<proteinExistence type="predicted"/>
<organism evidence="1 2">
    <name type="scientific">Ogataea polymorpha</name>
    <dbReference type="NCBI Taxonomy" id="460523"/>
    <lineage>
        <taxon>Eukaryota</taxon>
        <taxon>Fungi</taxon>
        <taxon>Dikarya</taxon>
        <taxon>Ascomycota</taxon>
        <taxon>Saccharomycotina</taxon>
        <taxon>Pichiomycetes</taxon>
        <taxon>Pichiales</taxon>
        <taxon>Pichiaceae</taxon>
        <taxon>Ogataea</taxon>
    </lineage>
</organism>
<evidence type="ECO:0000313" key="1">
    <source>
        <dbReference type="EMBL" id="KAH3660715.1"/>
    </source>
</evidence>
<reference evidence="1" key="1">
    <citation type="journal article" date="2021" name="Open Biol.">
        <title>Shared evolutionary footprints suggest mitochondrial oxidative damage underlies multiple complex I losses in fungi.</title>
        <authorList>
            <person name="Schikora-Tamarit M.A."/>
            <person name="Marcet-Houben M."/>
            <person name="Nosek J."/>
            <person name="Gabaldon T."/>
        </authorList>
    </citation>
    <scope>NUCLEOTIDE SEQUENCE</scope>
    <source>
        <strain evidence="1">NCAIM Y.01608</strain>
    </source>
</reference>
<gene>
    <name evidence="1" type="ORF">OGATHE_005047</name>
</gene>
<protein>
    <submittedName>
        <fullName evidence="1">Uncharacterized protein</fullName>
    </submittedName>
</protein>
<dbReference type="Proteomes" id="UP000788993">
    <property type="component" value="Unassembled WGS sequence"/>
</dbReference>
<dbReference type="AlphaFoldDB" id="A0A9P8NWC2"/>
<keyword evidence="2" id="KW-1185">Reference proteome</keyword>
<name>A0A9P8NWC2_9ASCO</name>
<reference evidence="1" key="2">
    <citation type="submission" date="2021-01" db="EMBL/GenBank/DDBJ databases">
        <authorList>
            <person name="Schikora-Tamarit M.A."/>
        </authorList>
    </citation>
    <scope>NUCLEOTIDE SEQUENCE</scope>
    <source>
        <strain evidence="1">NCAIM Y.01608</strain>
    </source>
</reference>
<evidence type="ECO:0000313" key="2">
    <source>
        <dbReference type="Proteomes" id="UP000788993"/>
    </source>
</evidence>
<accession>A0A9P8NWC2</accession>
<comment type="caution">
    <text evidence="1">The sequence shown here is derived from an EMBL/GenBank/DDBJ whole genome shotgun (WGS) entry which is preliminary data.</text>
</comment>